<feature type="region of interest" description="Disordered" evidence="1">
    <location>
        <begin position="261"/>
        <end position="292"/>
    </location>
</feature>
<proteinExistence type="predicted"/>
<keyword evidence="3" id="KW-1185">Reference proteome</keyword>
<evidence type="ECO:0000313" key="2">
    <source>
        <dbReference type="EMBL" id="KAJ2008243.1"/>
    </source>
</evidence>
<dbReference type="OrthoDB" id="5598249at2759"/>
<organism evidence="2 3">
    <name type="scientific">Coemansia thaxteri</name>
    <dbReference type="NCBI Taxonomy" id="2663907"/>
    <lineage>
        <taxon>Eukaryota</taxon>
        <taxon>Fungi</taxon>
        <taxon>Fungi incertae sedis</taxon>
        <taxon>Zoopagomycota</taxon>
        <taxon>Kickxellomycotina</taxon>
        <taxon>Kickxellomycetes</taxon>
        <taxon>Kickxellales</taxon>
        <taxon>Kickxellaceae</taxon>
        <taxon>Coemansia</taxon>
    </lineage>
</organism>
<accession>A0A9W8BH32</accession>
<dbReference type="Proteomes" id="UP001150907">
    <property type="component" value="Unassembled WGS sequence"/>
</dbReference>
<feature type="compositionally biased region" description="Polar residues" evidence="1">
    <location>
        <begin position="261"/>
        <end position="277"/>
    </location>
</feature>
<gene>
    <name evidence="2" type="ORF">H4R26_000277</name>
</gene>
<evidence type="ECO:0000256" key="1">
    <source>
        <dbReference type="SAM" id="MobiDB-lite"/>
    </source>
</evidence>
<name>A0A9W8BH32_9FUNG</name>
<feature type="compositionally biased region" description="Polar residues" evidence="1">
    <location>
        <begin position="1"/>
        <end position="22"/>
    </location>
</feature>
<comment type="caution">
    <text evidence="2">The sequence shown here is derived from an EMBL/GenBank/DDBJ whole genome shotgun (WGS) entry which is preliminary data.</text>
</comment>
<reference evidence="2" key="1">
    <citation type="submission" date="2022-07" db="EMBL/GenBank/DDBJ databases">
        <title>Phylogenomic reconstructions and comparative analyses of Kickxellomycotina fungi.</title>
        <authorList>
            <person name="Reynolds N.K."/>
            <person name="Stajich J.E."/>
            <person name="Barry K."/>
            <person name="Grigoriev I.V."/>
            <person name="Crous P."/>
            <person name="Smith M.E."/>
        </authorList>
    </citation>
    <scope>NUCLEOTIDE SEQUENCE</scope>
    <source>
        <strain evidence="2">IMI 214461</strain>
    </source>
</reference>
<protein>
    <submittedName>
        <fullName evidence="2">Uncharacterized protein</fullName>
    </submittedName>
</protein>
<dbReference type="AlphaFoldDB" id="A0A9W8BH32"/>
<feature type="region of interest" description="Disordered" evidence="1">
    <location>
        <begin position="149"/>
        <end position="246"/>
    </location>
</feature>
<feature type="compositionally biased region" description="Polar residues" evidence="1">
    <location>
        <begin position="31"/>
        <end position="54"/>
    </location>
</feature>
<feature type="compositionally biased region" description="Polar residues" evidence="1">
    <location>
        <begin position="195"/>
        <end position="208"/>
    </location>
</feature>
<dbReference type="EMBL" id="JANBQF010000008">
    <property type="protein sequence ID" value="KAJ2008243.1"/>
    <property type="molecule type" value="Genomic_DNA"/>
</dbReference>
<feature type="region of interest" description="Disordered" evidence="1">
    <location>
        <begin position="1"/>
        <end position="116"/>
    </location>
</feature>
<feature type="compositionally biased region" description="Polar residues" evidence="1">
    <location>
        <begin position="153"/>
        <end position="162"/>
    </location>
</feature>
<evidence type="ECO:0000313" key="3">
    <source>
        <dbReference type="Proteomes" id="UP001150907"/>
    </source>
</evidence>
<sequence length="301" mass="31471">MIGSTPSNNTRNAATGAQQPSPTEKIKDSARQTASKAQNVISGTPNKTNATQPSAKHEPSHHTSGLDNIVKPDNVHQHSTHATSTGDKPTAGKAFETSKNAAETRAAGQGTNNVDNSLRQEQKRHEGIIGKVTGIVGAVVGDVKGAAGRVTGRQGQHSQSNDVAADTHGTRGHAGQHGQSNDVAADTHGTRGHAGQQQPESRLNQTGRTVDDFVEVPSSVPGSGIKQQEQHTGARNTQPTGNNAFDNTLRADNLTGNNAFDNTRPGNQNQLGSNLTGNAYPPTGRKDNLTAGNMVDEAKRF</sequence>
<feature type="compositionally biased region" description="Polar residues" evidence="1">
    <location>
        <begin position="225"/>
        <end position="246"/>
    </location>
</feature>